<protein>
    <submittedName>
        <fullName evidence="2">Uncharacterized protein</fullName>
    </submittedName>
</protein>
<feature type="region of interest" description="Disordered" evidence="1">
    <location>
        <begin position="89"/>
        <end position="115"/>
    </location>
</feature>
<evidence type="ECO:0000313" key="2">
    <source>
        <dbReference type="EMBL" id="MBB2995072.1"/>
    </source>
</evidence>
<gene>
    <name evidence="2" type="ORF">E9229_001263</name>
</gene>
<proteinExistence type="predicted"/>
<dbReference type="Proteomes" id="UP000523000">
    <property type="component" value="Unassembled WGS sequence"/>
</dbReference>
<dbReference type="AlphaFoldDB" id="A0A839QPB8"/>
<name>A0A839QPB8_9MICC</name>
<sequence>MDLVEGTNPTGHDFAVEFGLNTRLANHRGRHVVAVVNAGGTSVAEAAITPATTELVARVAGDHHRPVLAVGPGTAGETNQQLPLVLGTGRYQHPVPADPEPGFPSWAKPVRPARA</sequence>
<evidence type="ECO:0000256" key="1">
    <source>
        <dbReference type="SAM" id="MobiDB-lite"/>
    </source>
</evidence>
<evidence type="ECO:0000313" key="3">
    <source>
        <dbReference type="Proteomes" id="UP000523000"/>
    </source>
</evidence>
<keyword evidence="3" id="KW-1185">Reference proteome</keyword>
<reference evidence="2 3" key="1">
    <citation type="submission" date="2020-08" db="EMBL/GenBank/DDBJ databases">
        <title>Sequencing the genomes of 1000 actinobacteria strains.</title>
        <authorList>
            <person name="Klenk H.-P."/>
        </authorList>
    </citation>
    <scope>NUCLEOTIDE SEQUENCE [LARGE SCALE GENOMIC DNA]</scope>
    <source>
        <strain evidence="2 3">DSM 22826</strain>
    </source>
</reference>
<organism evidence="2 3">
    <name type="scientific">Paeniglutamicibacter cryotolerans</name>
    <dbReference type="NCBI Taxonomy" id="670079"/>
    <lineage>
        <taxon>Bacteria</taxon>
        <taxon>Bacillati</taxon>
        <taxon>Actinomycetota</taxon>
        <taxon>Actinomycetes</taxon>
        <taxon>Micrococcales</taxon>
        <taxon>Micrococcaceae</taxon>
        <taxon>Paeniglutamicibacter</taxon>
    </lineage>
</organism>
<comment type="caution">
    <text evidence="2">The sequence shown here is derived from an EMBL/GenBank/DDBJ whole genome shotgun (WGS) entry which is preliminary data.</text>
</comment>
<dbReference type="EMBL" id="JACHVS010000001">
    <property type="protein sequence ID" value="MBB2995072.1"/>
    <property type="molecule type" value="Genomic_DNA"/>
</dbReference>
<accession>A0A839QPB8</accession>
<dbReference type="RefSeq" id="WP_183510384.1">
    <property type="nucleotide sequence ID" value="NZ_BAABGK010000113.1"/>
</dbReference>